<name>A0A8B9H852_ASTMX</name>
<dbReference type="PANTHER" id="PTHR10546:SF9">
    <property type="entry name" value="SODIUM CHANNEL SUBUNIT BETA-1 PRECURSOR"/>
    <property type="match status" value="1"/>
</dbReference>
<dbReference type="GO" id="GO:0086091">
    <property type="term" value="P:regulation of heart rate by cardiac conduction"/>
    <property type="evidence" value="ECO:0007669"/>
    <property type="project" value="TreeGrafter"/>
</dbReference>
<evidence type="ECO:0000256" key="7">
    <source>
        <dbReference type="ARBA" id="ARBA00022729"/>
    </source>
</evidence>
<dbReference type="GO" id="GO:0005272">
    <property type="term" value="F:sodium channel activity"/>
    <property type="evidence" value="ECO:0007669"/>
    <property type="project" value="UniProtKB-KW"/>
</dbReference>
<dbReference type="InterPro" id="IPR013783">
    <property type="entry name" value="Ig-like_fold"/>
</dbReference>
<keyword evidence="10" id="KW-0915">Sodium</keyword>
<proteinExistence type="inferred from homology"/>
<evidence type="ECO:0000256" key="2">
    <source>
        <dbReference type="ARBA" id="ARBA00010404"/>
    </source>
</evidence>
<dbReference type="PANTHER" id="PTHR10546">
    <property type="entry name" value="SODIUM CHANNEL SUBUNIT BETA-1 AND 3"/>
    <property type="match status" value="1"/>
</dbReference>
<dbReference type="Proteomes" id="UP000694621">
    <property type="component" value="Unplaced"/>
</dbReference>
<evidence type="ECO:0000256" key="3">
    <source>
        <dbReference type="ARBA" id="ARBA00022448"/>
    </source>
</evidence>
<dbReference type="Ensembl" id="ENSAMXT00005007306.1">
    <property type="protein sequence ID" value="ENSAMXP00005006456.1"/>
    <property type="gene ID" value="ENSAMXG00005003807.1"/>
</dbReference>
<dbReference type="Pfam" id="PF07686">
    <property type="entry name" value="V-set"/>
    <property type="match status" value="1"/>
</dbReference>
<evidence type="ECO:0000313" key="22">
    <source>
        <dbReference type="Proteomes" id="UP000694621"/>
    </source>
</evidence>
<keyword evidence="7" id="KW-0732">Signal</keyword>
<keyword evidence="5" id="KW-1003">Cell membrane</keyword>
<evidence type="ECO:0000256" key="5">
    <source>
        <dbReference type="ARBA" id="ARBA00022475"/>
    </source>
</evidence>
<dbReference type="AlphaFoldDB" id="A0A8B9H852"/>
<keyword evidence="14" id="KW-0325">Glycoprotein</keyword>
<evidence type="ECO:0000256" key="13">
    <source>
        <dbReference type="ARBA" id="ARBA00023157"/>
    </source>
</evidence>
<dbReference type="SUPFAM" id="SSF48726">
    <property type="entry name" value="Immunoglobulin"/>
    <property type="match status" value="1"/>
</dbReference>
<dbReference type="InterPro" id="IPR036179">
    <property type="entry name" value="Ig-like_dom_sf"/>
</dbReference>
<evidence type="ECO:0000256" key="18">
    <source>
        <dbReference type="ARBA" id="ARBA00044530"/>
    </source>
</evidence>
<evidence type="ECO:0000256" key="8">
    <source>
        <dbReference type="ARBA" id="ARBA00022882"/>
    </source>
</evidence>
<accession>A0A8B9H852</accession>
<dbReference type="GO" id="GO:0044325">
    <property type="term" value="F:transmembrane transporter binding"/>
    <property type="evidence" value="ECO:0007669"/>
    <property type="project" value="TreeGrafter"/>
</dbReference>
<evidence type="ECO:0000256" key="19">
    <source>
        <dbReference type="ARBA" id="ARBA00049669"/>
    </source>
</evidence>
<organism evidence="21 22">
    <name type="scientific">Astyanax mexicanus</name>
    <name type="common">Blind cave fish</name>
    <name type="synonym">Astyanax fasciatus mexicanus</name>
    <dbReference type="NCBI Taxonomy" id="7994"/>
    <lineage>
        <taxon>Eukaryota</taxon>
        <taxon>Metazoa</taxon>
        <taxon>Chordata</taxon>
        <taxon>Craniata</taxon>
        <taxon>Vertebrata</taxon>
        <taxon>Euteleostomi</taxon>
        <taxon>Actinopterygii</taxon>
        <taxon>Neopterygii</taxon>
        <taxon>Teleostei</taxon>
        <taxon>Ostariophysi</taxon>
        <taxon>Characiformes</taxon>
        <taxon>Characoidei</taxon>
        <taxon>Acestrorhamphidae</taxon>
        <taxon>Acestrorhamphinae</taxon>
        <taxon>Astyanax</taxon>
    </lineage>
</organism>
<sequence length="197" mass="22405">MLCLRRANEKPACTFLSGSSSTLLSDGACVEVDSDTEAVVHGGFKLGCISCKMRGEVEASATVDWWFMAKGEEDFTHIYSYADMVGTVTDERFVDRLDWNGSKKTVDLQDGSIYILNVTFNDTGTYRCYFDRMLNFEHYEYRTNTTKFITINVVAKEFQLWSSTFHTNTWWNKAYIYQEINSTLIKTAASSLSGEDP</sequence>
<keyword evidence="4" id="KW-0894">Sodium channel</keyword>
<evidence type="ECO:0000256" key="6">
    <source>
        <dbReference type="ARBA" id="ARBA00022692"/>
    </source>
</evidence>
<keyword evidence="12" id="KW-0472">Membrane</keyword>
<dbReference type="InterPro" id="IPR013106">
    <property type="entry name" value="Ig_V-set"/>
</dbReference>
<evidence type="ECO:0000256" key="11">
    <source>
        <dbReference type="ARBA" id="ARBA00023065"/>
    </source>
</evidence>
<dbReference type="GO" id="GO:0019871">
    <property type="term" value="F:sodium channel inhibitor activity"/>
    <property type="evidence" value="ECO:0007669"/>
    <property type="project" value="TreeGrafter"/>
</dbReference>
<protein>
    <recommendedName>
        <fullName evidence="18">Sodium channel regulatory subunit beta-3</fullName>
    </recommendedName>
</protein>
<evidence type="ECO:0000256" key="4">
    <source>
        <dbReference type="ARBA" id="ARBA00022461"/>
    </source>
</evidence>
<feature type="domain" description="Ig-like" evidence="20">
    <location>
        <begin position="11"/>
        <end position="128"/>
    </location>
</feature>
<evidence type="ECO:0000256" key="1">
    <source>
        <dbReference type="ARBA" id="ARBA00004251"/>
    </source>
</evidence>
<keyword evidence="15" id="KW-0739">Sodium transport</keyword>
<evidence type="ECO:0000256" key="17">
    <source>
        <dbReference type="ARBA" id="ARBA00023319"/>
    </source>
</evidence>
<keyword evidence="17" id="KW-0393">Immunoglobulin domain</keyword>
<evidence type="ECO:0000256" key="14">
    <source>
        <dbReference type="ARBA" id="ARBA00023180"/>
    </source>
</evidence>
<dbReference type="InterPro" id="IPR027098">
    <property type="entry name" value="Na_channel_b1/b3"/>
</dbReference>
<dbReference type="GO" id="GO:0086002">
    <property type="term" value="P:cardiac muscle cell action potential involved in contraction"/>
    <property type="evidence" value="ECO:0007669"/>
    <property type="project" value="TreeGrafter"/>
</dbReference>
<evidence type="ECO:0000256" key="15">
    <source>
        <dbReference type="ARBA" id="ARBA00023201"/>
    </source>
</evidence>
<comment type="subcellular location">
    <subcellularLocation>
        <location evidence="1">Cell membrane</location>
        <topology evidence="1">Single-pass type I membrane protein</topology>
    </subcellularLocation>
</comment>
<evidence type="ECO:0000256" key="9">
    <source>
        <dbReference type="ARBA" id="ARBA00022989"/>
    </source>
</evidence>
<comment type="similarity">
    <text evidence="2">Belongs to the sodium channel auxiliary subunit SCN3B (TC 8.A.17) family.</text>
</comment>
<keyword evidence="3" id="KW-0813">Transport</keyword>
<dbReference type="PROSITE" id="PS50835">
    <property type="entry name" value="IG_LIKE"/>
    <property type="match status" value="1"/>
</dbReference>
<evidence type="ECO:0000259" key="20">
    <source>
        <dbReference type="PROSITE" id="PS50835"/>
    </source>
</evidence>
<evidence type="ECO:0000256" key="16">
    <source>
        <dbReference type="ARBA" id="ARBA00023303"/>
    </source>
</evidence>
<keyword evidence="6" id="KW-0812">Transmembrane</keyword>
<comment type="subunit">
    <text evidence="19">A voltage-gated sodium (Nav) channel consists of an ion-conducting pore-forming alpha subunit functional on its own that is regulated by one or more beta subunits. Forms homodimers and homotrimers. SCN3B is non-covalently associated with alpha subunits and induces the formation of alpha subunit oligomers, including trimers. Interacts with SCN5A/Nav1.5; regulatory subunit of SCN5A/Nav1.5. Interacts with SCN7A/Nav2.1; probable regulatory subunit of SCN7A/Nav2.1. Interacts with SCN10A; regulatory subunit of SCN10A/Nav1.8. Interacts with NFASC; probably involved in targeting the sodium channels to the nodes of Ranvier.</text>
</comment>
<evidence type="ECO:0000256" key="12">
    <source>
        <dbReference type="ARBA" id="ARBA00023136"/>
    </source>
</evidence>
<keyword evidence="11" id="KW-0406">Ion transport</keyword>
<dbReference type="FunFam" id="2.60.40.10:FF:000375">
    <property type="entry name" value="Sodium channel beta 1 subunit"/>
    <property type="match status" value="1"/>
</dbReference>
<keyword evidence="13" id="KW-1015">Disulfide bond</keyword>
<reference evidence="21" key="1">
    <citation type="submission" date="2025-08" db="UniProtKB">
        <authorList>
            <consortium name="Ensembl"/>
        </authorList>
    </citation>
    <scope>IDENTIFICATION</scope>
</reference>
<dbReference type="Gene3D" id="2.60.40.10">
    <property type="entry name" value="Immunoglobulins"/>
    <property type="match status" value="1"/>
</dbReference>
<keyword evidence="16" id="KW-0407">Ion channel</keyword>
<keyword evidence="9" id="KW-1133">Transmembrane helix</keyword>
<dbReference type="InterPro" id="IPR007110">
    <property type="entry name" value="Ig-like_dom"/>
</dbReference>
<evidence type="ECO:0000256" key="10">
    <source>
        <dbReference type="ARBA" id="ARBA00023053"/>
    </source>
</evidence>
<dbReference type="GO" id="GO:0001518">
    <property type="term" value="C:voltage-gated sodium channel complex"/>
    <property type="evidence" value="ECO:0007669"/>
    <property type="project" value="InterPro"/>
</dbReference>
<evidence type="ECO:0000313" key="21">
    <source>
        <dbReference type="Ensembl" id="ENSAMXP00005006456.1"/>
    </source>
</evidence>
<keyword evidence="8" id="KW-0851">Voltage-gated channel</keyword>